<accession>A0A420W914</accession>
<dbReference type="AlphaFoldDB" id="A0A420W914"/>
<dbReference type="PANTHER" id="PTHR47233">
    <property type="entry name" value="CHEMOTAXIS PROTEIN CHEV"/>
    <property type="match status" value="1"/>
</dbReference>
<dbReference type="Pfam" id="PF01584">
    <property type="entry name" value="CheW"/>
    <property type="match status" value="1"/>
</dbReference>
<comment type="caution">
    <text evidence="4">The sequence shown here is derived from an EMBL/GenBank/DDBJ whole genome shotgun (WGS) entry which is preliminary data.</text>
</comment>
<keyword evidence="1" id="KW-0597">Phosphoprotein</keyword>
<evidence type="ECO:0000259" key="3">
    <source>
        <dbReference type="PROSITE" id="PS50851"/>
    </source>
</evidence>
<dbReference type="SUPFAM" id="SSF52172">
    <property type="entry name" value="CheY-like"/>
    <property type="match status" value="1"/>
</dbReference>
<dbReference type="EMBL" id="RBIE01000001">
    <property type="protein sequence ID" value="RKQ63821.1"/>
    <property type="molecule type" value="Genomic_DNA"/>
</dbReference>
<dbReference type="InterPro" id="IPR011006">
    <property type="entry name" value="CheY-like_superfamily"/>
</dbReference>
<dbReference type="GO" id="GO:0000160">
    <property type="term" value="P:phosphorelay signal transduction system"/>
    <property type="evidence" value="ECO:0007669"/>
    <property type="project" value="InterPro"/>
</dbReference>
<dbReference type="SUPFAM" id="SSF50341">
    <property type="entry name" value="CheW-like"/>
    <property type="match status" value="1"/>
</dbReference>
<dbReference type="Proteomes" id="UP000280881">
    <property type="component" value="Unassembled WGS sequence"/>
</dbReference>
<evidence type="ECO:0000313" key="4">
    <source>
        <dbReference type="EMBL" id="RKQ63821.1"/>
    </source>
</evidence>
<dbReference type="Gene3D" id="2.30.30.40">
    <property type="entry name" value="SH3 Domains"/>
    <property type="match status" value="1"/>
</dbReference>
<dbReference type="SMART" id="SM00260">
    <property type="entry name" value="CheW"/>
    <property type="match status" value="1"/>
</dbReference>
<dbReference type="InterPro" id="IPR002545">
    <property type="entry name" value="CheW-lke_dom"/>
</dbReference>
<feature type="modified residue" description="4-aspartylphosphate" evidence="1">
    <location>
        <position position="252"/>
    </location>
</feature>
<proteinExistence type="predicted"/>
<evidence type="ECO:0000259" key="2">
    <source>
        <dbReference type="PROSITE" id="PS50110"/>
    </source>
</evidence>
<organism evidence="4 5">
    <name type="scientific">Thermovibrio guaymasensis</name>
    <dbReference type="NCBI Taxonomy" id="240167"/>
    <lineage>
        <taxon>Bacteria</taxon>
        <taxon>Pseudomonadati</taxon>
        <taxon>Aquificota</taxon>
        <taxon>Aquificia</taxon>
        <taxon>Desulfurobacteriales</taxon>
        <taxon>Desulfurobacteriaceae</taxon>
        <taxon>Thermovibrio</taxon>
    </lineage>
</organism>
<dbReference type="Gene3D" id="2.40.50.180">
    <property type="entry name" value="CheA-289, Domain 4"/>
    <property type="match status" value="1"/>
</dbReference>
<dbReference type="InterPro" id="IPR036061">
    <property type="entry name" value="CheW-like_dom_sf"/>
</dbReference>
<dbReference type="GO" id="GO:0006935">
    <property type="term" value="P:chemotaxis"/>
    <property type="evidence" value="ECO:0007669"/>
    <property type="project" value="InterPro"/>
</dbReference>
<dbReference type="SMART" id="SM00448">
    <property type="entry name" value="REC"/>
    <property type="match status" value="1"/>
</dbReference>
<feature type="domain" description="Response regulatory" evidence="2">
    <location>
        <begin position="190"/>
        <end position="319"/>
    </location>
</feature>
<dbReference type="InterPro" id="IPR001789">
    <property type="entry name" value="Sig_transdc_resp-reg_receiver"/>
</dbReference>
<dbReference type="Gene3D" id="3.40.50.2300">
    <property type="match status" value="1"/>
</dbReference>
<protein>
    <submittedName>
        <fullName evidence="4">Two-component system chemotaxis response regulator CheV</fullName>
    </submittedName>
</protein>
<evidence type="ECO:0000313" key="5">
    <source>
        <dbReference type="Proteomes" id="UP000280881"/>
    </source>
</evidence>
<dbReference type="OrthoDB" id="9794382at2"/>
<dbReference type="PANTHER" id="PTHR47233:SF3">
    <property type="entry name" value="CHEMOTAXIS PROTEIN CHEV"/>
    <property type="match status" value="1"/>
</dbReference>
<reference evidence="4 5" key="1">
    <citation type="submission" date="2018-10" db="EMBL/GenBank/DDBJ databases">
        <title>Genomic Encyclopedia of Type Strains, Phase IV (KMG-IV): sequencing the most valuable type-strain genomes for metagenomic binning, comparative biology and taxonomic classification.</title>
        <authorList>
            <person name="Goeker M."/>
        </authorList>
    </citation>
    <scope>NUCLEOTIDE SEQUENCE [LARGE SCALE GENOMIC DNA]</scope>
    <source>
        <strain evidence="4 5">DSM 15521</strain>
    </source>
</reference>
<evidence type="ECO:0000256" key="1">
    <source>
        <dbReference type="PROSITE-ProRule" id="PRU00169"/>
    </source>
</evidence>
<dbReference type="RefSeq" id="WP_121170058.1">
    <property type="nucleotide sequence ID" value="NZ_RBIE01000001.1"/>
</dbReference>
<sequence>MAKKRELLPKILETGANELEIIDFRMYELLDDGSIYEWILGVNVAKVKEVIFKPKDIIKAPGLPPEAEGMAKIRGQMVPIINLAKWMKIKEPPNAGRYVIVMEFLREIIGVVVHEAKRIRRIRWADIKRPPKSIDEKLGGKVIGVVEIEDNKLLLLLDFEGILDELGMIKIFGIEEVETVENIEKKGHFKILILDDSPVARKIIRKILESDGHTVYEAQNGIEALQLLHQWLEEAKATGKDITDYVQLIISDIEMPGMDGLTFTRKVKEDPELSKIPVIINTSLSDRANVDKSRFVGADAHLVKFDAPDLLKLVHQYAIKKQEGG</sequence>
<keyword evidence="5" id="KW-1185">Reference proteome</keyword>
<feature type="domain" description="CheW-like" evidence="3">
    <location>
        <begin position="18"/>
        <end position="168"/>
    </location>
</feature>
<dbReference type="PIRSF" id="PIRSF002867">
    <property type="entry name" value="CheV"/>
    <property type="match status" value="1"/>
</dbReference>
<dbReference type="PROSITE" id="PS50110">
    <property type="entry name" value="RESPONSE_REGULATORY"/>
    <property type="match status" value="1"/>
</dbReference>
<gene>
    <name evidence="4" type="ORF">C7457_0705</name>
</gene>
<dbReference type="InterPro" id="IPR024181">
    <property type="entry name" value="Chemotax_regulator_CheV"/>
</dbReference>
<dbReference type="Pfam" id="PF00072">
    <property type="entry name" value="Response_reg"/>
    <property type="match status" value="1"/>
</dbReference>
<name>A0A420W914_9BACT</name>
<dbReference type="PROSITE" id="PS50851">
    <property type="entry name" value="CHEW"/>
    <property type="match status" value="1"/>
</dbReference>